<proteinExistence type="inferred from homology"/>
<evidence type="ECO:0000313" key="9">
    <source>
        <dbReference type="Proteomes" id="UP001596001"/>
    </source>
</evidence>
<dbReference type="InterPro" id="IPR047347">
    <property type="entry name" value="YvaQ-like_sensor"/>
</dbReference>
<gene>
    <name evidence="8" type="ORF">ACFO6X_08670</name>
</gene>
<evidence type="ECO:0000313" key="8">
    <source>
        <dbReference type="EMBL" id="MFC4789052.1"/>
    </source>
</evidence>
<keyword evidence="3" id="KW-0807">Transducer</keyword>
<evidence type="ECO:0000259" key="6">
    <source>
        <dbReference type="PROSITE" id="PS50111"/>
    </source>
</evidence>
<dbReference type="Pfam" id="PF00672">
    <property type="entry name" value="HAMP"/>
    <property type="match status" value="1"/>
</dbReference>
<dbReference type="InterPro" id="IPR051310">
    <property type="entry name" value="MCP_chemotaxis"/>
</dbReference>
<dbReference type="CDD" id="cd11386">
    <property type="entry name" value="MCP_signal"/>
    <property type="match status" value="1"/>
</dbReference>
<protein>
    <submittedName>
        <fullName evidence="8">Methyl-accepting chemotaxis protein</fullName>
    </submittedName>
</protein>
<feature type="transmembrane region" description="Helical" evidence="5">
    <location>
        <begin position="12"/>
        <end position="34"/>
    </location>
</feature>
<keyword evidence="5" id="KW-0472">Membrane</keyword>
<evidence type="ECO:0000256" key="1">
    <source>
        <dbReference type="ARBA" id="ARBA00022481"/>
    </source>
</evidence>
<dbReference type="EMBL" id="JBHSHJ010000005">
    <property type="protein sequence ID" value="MFC4789052.1"/>
    <property type="molecule type" value="Genomic_DNA"/>
</dbReference>
<dbReference type="SMART" id="SM00304">
    <property type="entry name" value="HAMP"/>
    <property type="match status" value="1"/>
</dbReference>
<reference evidence="9" key="1">
    <citation type="journal article" date="2019" name="Int. J. Syst. Evol. Microbiol.">
        <title>The Global Catalogue of Microorganisms (GCM) 10K type strain sequencing project: providing services to taxonomists for standard genome sequencing and annotation.</title>
        <authorList>
            <consortium name="The Broad Institute Genomics Platform"/>
            <consortium name="The Broad Institute Genome Sequencing Center for Infectious Disease"/>
            <person name="Wu L."/>
            <person name="Ma J."/>
        </authorList>
    </citation>
    <scope>NUCLEOTIDE SEQUENCE [LARGE SCALE GENOMIC DNA]</scope>
    <source>
        <strain evidence="9">CCUG 49452</strain>
    </source>
</reference>
<dbReference type="Pfam" id="PF00015">
    <property type="entry name" value="MCPsignal"/>
    <property type="match status" value="1"/>
</dbReference>
<dbReference type="InterPro" id="IPR003660">
    <property type="entry name" value="HAMP_dom"/>
</dbReference>
<keyword evidence="9" id="KW-1185">Reference proteome</keyword>
<dbReference type="PROSITE" id="PS50885">
    <property type="entry name" value="HAMP"/>
    <property type="match status" value="1"/>
</dbReference>
<dbReference type="RefSeq" id="WP_382432074.1">
    <property type="nucleotide sequence ID" value="NZ_JBHSHJ010000005.1"/>
</dbReference>
<dbReference type="PRINTS" id="PR00260">
    <property type="entry name" value="CHEMTRNSDUCR"/>
</dbReference>
<keyword evidence="5" id="KW-1133">Transmembrane helix</keyword>
<dbReference type="Pfam" id="PF12729">
    <property type="entry name" value="4HB_MCP_1"/>
    <property type="match status" value="1"/>
</dbReference>
<accession>A0ABV9QED0</accession>
<dbReference type="CDD" id="cd19411">
    <property type="entry name" value="MCP2201-like_sensor"/>
    <property type="match status" value="1"/>
</dbReference>
<dbReference type="CDD" id="cd06225">
    <property type="entry name" value="HAMP"/>
    <property type="match status" value="1"/>
</dbReference>
<organism evidence="8 9">
    <name type="scientific">Giesbergeria sinuosa</name>
    <dbReference type="NCBI Taxonomy" id="80883"/>
    <lineage>
        <taxon>Bacteria</taxon>
        <taxon>Pseudomonadati</taxon>
        <taxon>Pseudomonadota</taxon>
        <taxon>Betaproteobacteria</taxon>
        <taxon>Burkholderiales</taxon>
        <taxon>Comamonadaceae</taxon>
        <taxon>Giesbergeria</taxon>
    </lineage>
</organism>
<dbReference type="Gene3D" id="1.10.287.950">
    <property type="entry name" value="Methyl-accepting chemotaxis protein"/>
    <property type="match status" value="1"/>
</dbReference>
<feature type="domain" description="Methyl-accepting transducer" evidence="6">
    <location>
        <begin position="271"/>
        <end position="500"/>
    </location>
</feature>
<keyword evidence="4" id="KW-0175">Coiled coil</keyword>
<keyword evidence="1" id="KW-0488">Methylation</keyword>
<dbReference type="SMART" id="SM00283">
    <property type="entry name" value="MA"/>
    <property type="match status" value="1"/>
</dbReference>
<comment type="similarity">
    <text evidence="2">Belongs to the methyl-accepting chemotaxis (MCP) protein family.</text>
</comment>
<sequence>MTWSLARWRIGLRLKLGFGILMVMMLLMAAIAILQMSRVAQANSQLVDEDWVKAEATSTIDTLTRANARHTMELVLFADAAHLAQSKAKIAANRQAIDQALATLERLVQGTEGKALLARVQEARGRYVQSFSRVSGLVEAAEHSKALQLLQGETLPTLDALQTEVSALNNLQKQRVDNTGHYVLKEIGTARWLLLAQALAGLVLGTVLSLWITRSIVAPLKRAVQIAQQVAAGNLGSPIEVQGQDETAELLHALREMDEGLSKIVAQVRSGAENMASATRQIAAGNIDLSSRTEEEASALEQTVASMHELTSTVRQNFEHSKTANQIADAASKVAVKGGEVVAQVVNTMDAINVSSRKIADIISVIDGIAFQTNILALNAAVEAARAGEQGRGFAVVASEVRSLAGRAASAAKEIKALIDASVGNVSAGCAHVERAGATMDEIVVNVRRVTDIMGDIAHASEDQSAGIDQINQAMSQMDQVTQSNAALVEQAAAAAQSLEQQAQSLVRAVSVFQLREDR</sequence>
<dbReference type="PANTHER" id="PTHR43531">
    <property type="entry name" value="PROTEIN ICFG"/>
    <property type="match status" value="1"/>
</dbReference>
<evidence type="ECO:0000259" key="7">
    <source>
        <dbReference type="PROSITE" id="PS50885"/>
    </source>
</evidence>
<dbReference type="Proteomes" id="UP001596001">
    <property type="component" value="Unassembled WGS sequence"/>
</dbReference>
<dbReference type="InterPro" id="IPR024478">
    <property type="entry name" value="HlyB_4HB_MCP"/>
</dbReference>
<evidence type="ECO:0000256" key="2">
    <source>
        <dbReference type="ARBA" id="ARBA00029447"/>
    </source>
</evidence>
<comment type="caution">
    <text evidence="8">The sequence shown here is derived from an EMBL/GenBank/DDBJ whole genome shotgun (WGS) entry which is preliminary data.</text>
</comment>
<dbReference type="InterPro" id="IPR004089">
    <property type="entry name" value="MCPsignal_dom"/>
</dbReference>
<keyword evidence="5" id="KW-0812">Transmembrane</keyword>
<dbReference type="SUPFAM" id="SSF58104">
    <property type="entry name" value="Methyl-accepting chemotaxis protein (MCP) signaling domain"/>
    <property type="match status" value="1"/>
</dbReference>
<name>A0ABV9QED0_9BURK</name>
<dbReference type="PANTHER" id="PTHR43531:SF14">
    <property type="entry name" value="METHYL-ACCEPTING CHEMOTAXIS PROTEIN I-RELATED"/>
    <property type="match status" value="1"/>
</dbReference>
<feature type="domain" description="HAMP" evidence="7">
    <location>
        <begin position="214"/>
        <end position="266"/>
    </location>
</feature>
<evidence type="ECO:0000256" key="3">
    <source>
        <dbReference type="PROSITE-ProRule" id="PRU00284"/>
    </source>
</evidence>
<evidence type="ECO:0000256" key="5">
    <source>
        <dbReference type="SAM" id="Phobius"/>
    </source>
</evidence>
<dbReference type="PROSITE" id="PS50111">
    <property type="entry name" value="CHEMOTAXIS_TRANSDUC_2"/>
    <property type="match status" value="1"/>
</dbReference>
<evidence type="ECO:0000256" key="4">
    <source>
        <dbReference type="SAM" id="Coils"/>
    </source>
</evidence>
<feature type="coiled-coil region" evidence="4">
    <location>
        <begin position="471"/>
        <end position="509"/>
    </location>
</feature>
<dbReference type="InterPro" id="IPR004090">
    <property type="entry name" value="Chemotax_Me-accpt_rcpt"/>
</dbReference>